<reference evidence="2 3" key="1">
    <citation type="journal article" date="2024" name="Front Chem Biol">
        <title>Unveiling the potential of Daldinia eschscholtzii MFLUCC 19-0629 through bioactivity and bioinformatics studies for enhanced sustainable agriculture production.</title>
        <authorList>
            <person name="Brooks S."/>
            <person name="Weaver J.A."/>
            <person name="Klomchit A."/>
            <person name="Alharthi S.A."/>
            <person name="Onlamun T."/>
            <person name="Nurani R."/>
            <person name="Vong T.K."/>
            <person name="Alberti F."/>
            <person name="Greco C."/>
        </authorList>
    </citation>
    <scope>NUCLEOTIDE SEQUENCE [LARGE SCALE GENOMIC DNA]</scope>
    <source>
        <strain evidence="2">MFLUCC 19-0629</strain>
    </source>
</reference>
<evidence type="ECO:0000313" key="3">
    <source>
        <dbReference type="Proteomes" id="UP001369815"/>
    </source>
</evidence>
<comment type="caution">
    <text evidence="2">The sequence shown here is derived from an EMBL/GenBank/DDBJ whole genome shotgun (WGS) entry which is preliminary data.</text>
</comment>
<feature type="compositionally biased region" description="Basic residues" evidence="1">
    <location>
        <begin position="40"/>
        <end position="52"/>
    </location>
</feature>
<keyword evidence="3" id="KW-1185">Reference proteome</keyword>
<accession>A0AAX6N0K9</accession>
<dbReference type="AlphaFoldDB" id="A0AAX6N0K9"/>
<organism evidence="2 3">
    <name type="scientific">Daldinia eschscholtzii</name>
    <dbReference type="NCBI Taxonomy" id="292717"/>
    <lineage>
        <taxon>Eukaryota</taxon>
        <taxon>Fungi</taxon>
        <taxon>Dikarya</taxon>
        <taxon>Ascomycota</taxon>
        <taxon>Pezizomycotina</taxon>
        <taxon>Sordariomycetes</taxon>
        <taxon>Xylariomycetidae</taxon>
        <taxon>Xylariales</taxon>
        <taxon>Hypoxylaceae</taxon>
        <taxon>Daldinia</taxon>
    </lineage>
</organism>
<protein>
    <submittedName>
        <fullName evidence="2">Uncharacterized protein</fullName>
    </submittedName>
</protein>
<gene>
    <name evidence="2" type="ORF">Daesc_000982</name>
</gene>
<dbReference type="EMBL" id="JBANMG010000001">
    <property type="protein sequence ID" value="KAK6958187.1"/>
    <property type="molecule type" value="Genomic_DNA"/>
</dbReference>
<name>A0AAX6N0K9_9PEZI</name>
<proteinExistence type="predicted"/>
<dbReference type="Proteomes" id="UP001369815">
    <property type="component" value="Unassembled WGS sequence"/>
</dbReference>
<evidence type="ECO:0000313" key="2">
    <source>
        <dbReference type="EMBL" id="KAK6958187.1"/>
    </source>
</evidence>
<sequence>MAPKEQRNSMEPKVHLGGKDAVRESWPYKMTNLLGLVTKTGHRTKQSKKQMKAAKLQAPNISNRSHRLTR</sequence>
<evidence type="ECO:0000256" key="1">
    <source>
        <dbReference type="SAM" id="MobiDB-lite"/>
    </source>
</evidence>
<feature type="region of interest" description="Disordered" evidence="1">
    <location>
        <begin position="40"/>
        <end position="70"/>
    </location>
</feature>